<accession>A0ABV9RIW9</accession>
<keyword evidence="2" id="KW-1133">Transmembrane helix</keyword>
<organism evidence="3 4">
    <name type="scientific">Actinomycetospora chibensis</name>
    <dbReference type="NCBI Taxonomy" id="663606"/>
    <lineage>
        <taxon>Bacteria</taxon>
        <taxon>Bacillati</taxon>
        <taxon>Actinomycetota</taxon>
        <taxon>Actinomycetes</taxon>
        <taxon>Pseudonocardiales</taxon>
        <taxon>Pseudonocardiaceae</taxon>
        <taxon>Actinomycetospora</taxon>
    </lineage>
</organism>
<feature type="compositionally biased region" description="Basic and acidic residues" evidence="1">
    <location>
        <begin position="1"/>
        <end position="10"/>
    </location>
</feature>
<gene>
    <name evidence="3" type="ORF">ACFPEL_16725</name>
</gene>
<evidence type="ECO:0000313" key="3">
    <source>
        <dbReference type="EMBL" id="MFC4834061.1"/>
    </source>
</evidence>
<proteinExistence type="predicted"/>
<feature type="transmembrane region" description="Helical" evidence="2">
    <location>
        <begin position="55"/>
        <end position="78"/>
    </location>
</feature>
<dbReference type="Pfam" id="PF09527">
    <property type="entry name" value="ATPase_gene1"/>
    <property type="match status" value="1"/>
</dbReference>
<protein>
    <submittedName>
        <fullName evidence="3">AtpZ/AtpI family protein</fullName>
    </submittedName>
</protein>
<keyword evidence="2" id="KW-0812">Transmembrane</keyword>
<dbReference type="EMBL" id="JBHSIM010000037">
    <property type="protein sequence ID" value="MFC4834061.1"/>
    <property type="molecule type" value="Genomic_DNA"/>
</dbReference>
<sequence length="101" mass="10730">MAQDSLRGDAGRTPPKGSADQSPSEAWTVLSHLITGILVFGLAGWGIDTLLSTRWFLLVGLLLGGAASFSLIYIRYLYIPPEPLGGPGEPAGPEDRKEQHG</sequence>
<name>A0ABV9RIW9_9PSEU</name>
<comment type="caution">
    <text evidence="3">The sequence shown here is derived from an EMBL/GenBank/DDBJ whole genome shotgun (WGS) entry which is preliminary data.</text>
</comment>
<feature type="transmembrane region" description="Helical" evidence="2">
    <location>
        <begin position="26"/>
        <end position="43"/>
    </location>
</feature>
<keyword evidence="2" id="KW-0472">Membrane</keyword>
<evidence type="ECO:0000256" key="2">
    <source>
        <dbReference type="SAM" id="Phobius"/>
    </source>
</evidence>
<feature type="region of interest" description="Disordered" evidence="1">
    <location>
        <begin position="1"/>
        <end position="23"/>
    </location>
</feature>
<keyword evidence="4" id="KW-1185">Reference proteome</keyword>
<dbReference type="InterPro" id="IPR032820">
    <property type="entry name" value="ATPase_put"/>
</dbReference>
<dbReference type="RefSeq" id="WP_274189384.1">
    <property type="nucleotide sequence ID" value="NZ_BAABHN010000037.1"/>
</dbReference>
<evidence type="ECO:0000256" key="1">
    <source>
        <dbReference type="SAM" id="MobiDB-lite"/>
    </source>
</evidence>
<evidence type="ECO:0000313" key="4">
    <source>
        <dbReference type="Proteomes" id="UP001595909"/>
    </source>
</evidence>
<reference evidence="4" key="1">
    <citation type="journal article" date="2019" name="Int. J. Syst. Evol. Microbiol.">
        <title>The Global Catalogue of Microorganisms (GCM) 10K type strain sequencing project: providing services to taxonomists for standard genome sequencing and annotation.</title>
        <authorList>
            <consortium name="The Broad Institute Genomics Platform"/>
            <consortium name="The Broad Institute Genome Sequencing Center for Infectious Disease"/>
            <person name="Wu L."/>
            <person name="Ma J."/>
        </authorList>
    </citation>
    <scope>NUCLEOTIDE SEQUENCE [LARGE SCALE GENOMIC DNA]</scope>
    <source>
        <strain evidence="4">CCUG 50347</strain>
    </source>
</reference>
<dbReference type="Proteomes" id="UP001595909">
    <property type="component" value="Unassembled WGS sequence"/>
</dbReference>